<comment type="caution">
    <text evidence="5">Lacks conserved residue(s) required for the propagation of feature annotation.</text>
</comment>
<dbReference type="EMBL" id="JABCRI010000008">
    <property type="protein sequence ID" value="KAF8401683.1"/>
    <property type="molecule type" value="Genomic_DNA"/>
</dbReference>
<dbReference type="AlphaFoldDB" id="A0A835DFN2"/>
<keyword evidence="3" id="KW-0442">Lipid degradation</keyword>
<dbReference type="InterPro" id="IPR016035">
    <property type="entry name" value="Acyl_Trfase/lysoPLipase"/>
</dbReference>
<dbReference type="OrthoDB" id="630895at2759"/>
<reference evidence="8 9" key="1">
    <citation type="submission" date="2020-04" db="EMBL/GenBank/DDBJ databases">
        <title>Plant Genome Project.</title>
        <authorList>
            <person name="Zhang R.-G."/>
        </authorList>
    </citation>
    <scope>NUCLEOTIDE SEQUENCE [LARGE SCALE GENOMIC DNA]</scope>
    <source>
        <strain evidence="8">YNK0</strain>
        <tissue evidence="8">Leaf</tissue>
    </source>
</reference>
<evidence type="ECO:0000256" key="5">
    <source>
        <dbReference type="PROSITE-ProRule" id="PRU01161"/>
    </source>
</evidence>
<dbReference type="Gene3D" id="3.40.1090.10">
    <property type="entry name" value="Cytosolic phospholipase A2 catalytic domain"/>
    <property type="match status" value="1"/>
</dbReference>
<accession>A0A835DFN2</accession>
<keyword evidence="4" id="KW-0443">Lipid metabolism</keyword>
<feature type="short sequence motif" description="GXGXXG" evidence="5">
    <location>
        <begin position="34"/>
        <end position="39"/>
    </location>
</feature>
<dbReference type="PANTHER" id="PTHR32241">
    <property type="entry name" value="PATATIN-LIKE PROTEIN 6"/>
    <property type="match status" value="1"/>
</dbReference>
<protein>
    <recommendedName>
        <fullName evidence="7">PNPLA domain-containing protein</fullName>
    </recommendedName>
</protein>
<dbReference type="SUPFAM" id="SSF52151">
    <property type="entry name" value="FabD/lysophospholipase-like"/>
    <property type="match status" value="1"/>
</dbReference>
<comment type="caution">
    <text evidence="8">The sequence shown here is derived from an EMBL/GenBank/DDBJ whole genome shotgun (WGS) entry which is preliminary data.</text>
</comment>
<sequence>MELSKITLEIFSKLEQKWLSHCECKKTRILSLDGGGTKGIIAAASLIHLEDHIQARTGESHSRIADFFDVLVGTRIGAVFAAMLTADDGNGRPLFTARNAITYLTEKHSQIKDSKILTLKDTWGAAMKEEDLARRPDPNDEAQPNSWPVVPTCRRLRSRHEQPDIRRRYSRLCITNGTSRPLMASKAYWFCHLSISSRRQLQPNGECSTQSVVDIVLDGVSETVDQMLRNAFCWNRMNYVRIKVNGCVTEDVMKERGAESLPFGEKRLLTETNGQRIDSIEGFVQRPVVSGKSNLPPSQCKEAAVSPPASGR</sequence>
<evidence type="ECO:0000259" key="7">
    <source>
        <dbReference type="PROSITE" id="PS51635"/>
    </source>
</evidence>
<evidence type="ECO:0000313" key="8">
    <source>
        <dbReference type="EMBL" id="KAF8401683.1"/>
    </source>
</evidence>
<evidence type="ECO:0000256" key="1">
    <source>
        <dbReference type="ARBA" id="ARBA00010240"/>
    </source>
</evidence>
<feature type="domain" description="PNPLA" evidence="7">
    <location>
        <begin position="30"/>
        <end position="238"/>
    </location>
</feature>
<gene>
    <name evidence="8" type="ORF">HHK36_012629</name>
</gene>
<name>A0A835DFN2_TETSI</name>
<dbReference type="InterPro" id="IPR002641">
    <property type="entry name" value="PNPLA_dom"/>
</dbReference>
<dbReference type="GO" id="GO:0016042">
    <property type="term" value="P:lipid catabolic process"/>
    <property type="evidence" value="ECO:0007669"/>
    <property type="project" value="UniProtKB-KW"/>
</dbReference>
<dbReference type="Proteomes" id="UP000655225">
    <property type="component" value="Unassembled WGS sequence"/>
</dbReference>
<keyword evidence="2" id="KW-0378">Hydrolase</keyword>
<feature type="region of interest" description="Disordered" evidence="6">
    <location>
        <begin position="288"/>
        <end position="312"/>
    </location>
</feature>
<evidence type="ECO:0000313" key="9">
    <source>
        <dbReference type="Proteomes" id="UP000655225"/>
    </source>
</evidence>
<evidence type="ECO:0000256" key="2">
    <source>
        <dbReference type="ARBA" id="ARBA00022801"/>
    </source>
</evidence>
<organism evidence="8 9">
    <name type="scientific">Tetracentron sinense</name>
    <name type="common">Spur-leaf</name>
    <dbReference type="NCBI Taxonomy" id="13715"/>
    <lineage>
        <taxon>Eukaryota</taxon>
        <taxon>Viridiplantae</taxon>
        <taxon>Streptophyta</taxon>
        <taxon>Embryophyta</taxon>
        <taxon>Tracheophyta</taxon>
        <taxon>Spermatophyta</taxon>
        <taxon>Magnoliopsida</taxon>
        <taxon>Trochodendrales</taxon>
        <taxon>Trochodendraceae</taxon>
        <taxon>Tetracentron</taxon>
    </lineage>
</organism>
<evidence type="ECO:0000256" key="4">
    <source>
        <dbReference type="ARBA" id="ARBA00023098"/>
    </source>
</evidence>
<evidence type="ECO:0000256" key="3">
    <source>
        <dbReference type="ARBA" id="ARBA00022963"/>
    </source>
</evidence>
<dbReference type="PANTHER" id="PTHR32241:SF13">
    <property type="entry name" value="INACTIVE PATATIN-LIKE PROTEIN 9-RELATED"/>
    <property type="match status" value="1"/>
</dbReference>
<evidence type="ECO:0000256" key="6">
    <source>
        <dbReference type="SAM" id="MobiDB-lite"/>
    </source>
</evidence>
<proteinExistence type="inferred from homology"/>
<dbReference type="PROSITE" id="PS51635">
    <property type="entry name" value="PNPLA"/>
    <property type="match status" value="1"/>
</dbReference>
<dbReference type="GO" id="GO:0016787">
    <property type="term" value="F:hydrolase activity"/>
    <property type="evidence" value="ECO:0007669"/>
    <property type="project" value="UniProtKB-KW"/>
</dbReference>
<keyword evidence="9" id="KW-1185">Reference proteome</keyword>
<comment type="similarity">
    <text evidence="1">Belongs to the patatin family.</text>
</comment>